<sequence length="275" mass="28887">MSRPSDPPEASEGSPQGAPQDAPHGTPESAGAPALPATLLLRSGRTTNAFEECVEKLLQTVRLGVVAPGNRLPAERELAALMGVSRDTLREALASLADAGYLEARRGRYGGTFVSDPVPSRVPRGITAPDAAPTALPDADALADVLTLRDILEPGAARAAANRSLTALEREQLWSALRDTADADAADYRRLDSRLHLVIAELAGSASLVPIVAENRMRVNALLDAIPLLEKNIEHSNEQHEALVGAILTGRGDDAARVMAEHIAGSAALLRGFLS</sequence>
<comment type="caution">
    <text evidence="6">The sequence shown here is derived from an EMBL/GenBank/DDBJ whole genome shotgun (WGS) entry which is preliminary data.</text>
</comment>
<dbReference type="InterPro" id="IPR036388">
    <property type="entry name" value="WH-like_DNA-bd_sf"/>
</dbReference>
<dbReference type="EMBL" id="JANLCJ010000002">
    <property type="protein sequence ID" value="MCS5733557.1"/>
    <property type="molecule type" value="Genomic_DNA"/>
</dbReference>
<reference evidence="6" key="1">
    <citation type="submission" date="2022-08" db="EMBL/GenBank/DDBJ databases">
        <authorList>
            <person name="Deng Y."/>
            <person name="Han X.-F."/>
            <person name="Zhang Y.-Q."/>
        </authorList>
    </citation>
    <scope>NUCLEOTIDE SEQUENCE</scope>
    <source>
        <strain evidence="6">CPCC 203386</strain>
    </source>
</reference>
<evidence type="ECO:0000256" key="2">
    <source>
        <dbReference type="ARBA" id="ARBA00023125"/>
    </source>
</evidence>
<keyword evidence="2" id="KW-0238">DNA-binding</keyword>
<dbReference type="PRINTS" id="PR00035">
    <property type="entry name" value="HTHGNTR"/>
</dbReference>
<dbReference type="PANTHER" id="PTHR43537:SF24">
    <property type="entry name" value="GLUCONATE OPERON TRANSCRIPTIONAL REPRESSOR"/>
    <property type="match status" value="1"/>
</dbReference>
<dbReference type="SMART" id="SM00345">
    <property type="entry name" value="HTH_GNTR"/>
    <property type="match status" value="1"/>
</dbReference>
<dbReference type="SUPFAM" id="SSF46785">
    <property type="entry name" value="Winged helix' DNA-binding domain"/>
    <property type="match status" value="1"/>
</dbReference>
<dbReference type="Pfam" id="PF00392">
    <property type="entry name" value="GntR"/>
    <property type="match status" value="1"/>
</dbReference>
<keyword evidence="3" id="KW-0804">Transcription</keyword>
<keyword evidence="1" id="KW-0805">Transcription regulation</keyword>
<dbReference type="InterPro" id="IPR011711">
    <property type="entry name" value="GntR_C"/>
</dbReference>
<dbReference type="Pfam" id="PF07729">
    <property type="entry name" value="FCD"/>
    <property type="match status" value="1"/>
</dbReference>
<evidence type="ECO:0000256" key="4">
    <source>
        <dbReference type="SAM" id="MobiDB-lite"/>
    </source>
</evidence>
<evidence type="ECO:0000256" key="1">
    <source>
        <dbReference type="ARBA" id="ARBA00023015"/>
    </source>
</evidence>
<dbReference type="Proteomes" id="UP001165586">
    <property type="component" value="Unassembled WGS sequence"/>
</dbReference>
<feature type="region of interest" description="Disordered" evidence="4">
    <location>
        <begin position="1"/>
        <end position="32"/>
    </location>
</feature>
<evidence type="ECO:0000313" key="6">
    <source>
        <dbReference type="EMBL" id="MCS5733557.1"/>
    </source>
</evidence>
<accession>A0ABT2H0U5</accession>
<feature type="domain" description="HTH gntR-type" evidence="5">
    <location>
        <begin position="47"/>
        <end position="117"/>
    </location>
</feature>
<keyword evidence="7" id="KW-1185">Reference proteome</keyword>
<dbReference type="InterPro" id="IPR008920">
    <property type="entry name" value="TF_FadR/GntR_C"/>
</dbReference>
<dbReference type="InterPro" id="IPR036390">
    <property type="entry name" value="WH_DNA-bd_sf"/>
</dbReference>
<dbReference type="PROSITE" id="PS50949">
    <property type="entry name" value="HTH_GNTR"/>
    <property type="match status" value="1"/>
</dbReference>
<dbReference type="RefSeq" id="WP_259538377.1">
    <property type="nucleotide sequence ID" value="NZ_JANLCJ010000002.1"/>
</dbReference>
<proteinExistence type="predicted"/>
<evidence type="ECO:0000259" key="5">
    <source>
        <dbReference type="PROSITE" id="PS50949"/>
    </source>
</evidence>
<protein>
    <submittedName>
        <fullName evidence="6">GntR family transcriptional regulator</fullName>
    </submittedName>
</protein>
<gene>
    <name evidence="6" type="ORF">N1032_07375</name>
</gene>
<dbReference type="PANTHER" id="PTHR43537">
    <property type="entry name" value="TRANSCRIPTIONAL REGULATOR, GNTR FAMILY"/>
    <property type="match status" value="1"/>
</dbReference>
<dbReference type="Gene3D" id="1.10.10.10">
    <property type="entry name" value="Winged helix-like DNA-binding domain superfamily/Winged helix DNA-binding domain"/>
    <property type="match status" value="1"/>
</dbReference>
<dbReference type="InterPro" id="IPR000524">
    <property type="entry name" value="Tscrpt_reg_HTH_GntR"/>
</dbReference>
<dbReference type="SUPFAM" id="SSF48008">
    <property type="entry name" value="GntR ligand-binding domain-like"/>
    <property type="match status" value="1"/>
</dbReference>
<dbReference type="CDD" id="cd07377">
    <property type="entry name" value="WHTH_GntR"/>
    <property type="match status" value="1"/>
</dbReference>
<evidence type="ECO:0000256" key="3">
    <source>
        <dbReference type="ARBA" id="ARBA00023163"/>
    </source>
</evidence>
<name>A0ABT2H0U5_9MICO</name>
<dbReference type="SMART" id="SM00895">
    <property type="entry name" value="FCD"/>
    <property type="match status" value="1"/>
</dbReference>
<evidence type="ECO:0000313" key="7">
    <source>
        <dbReference type="Proteomes" id="UP001165586"/>
    </source>
</evidence>
<organism evidence="6 7">
    <name type="scientific">Herbiconiux daphne</name>
    <dbReference type="NCBI Taxonomy" id="2970914"/>
    <lineage>
        <taxon>Bacteria</taxon>
        <taxon>Bacillati</taxon>
        <taxon>Actinomycetota</taxon>
        <taxon>Actinomycetes</taxon>
        <taxon>Micrococcales</taxon>
        <taxon>Microbacteriaceae</taxon>
        <taxon>Herbiconiux</taxon>
    </lineage>
</organism>
<dbReference type="Gene3D" id="1.20.120.530">
    <property type="entry name" value="GntR ligand-binding domain-like"/>
    <property type="match status" value="1"/>
</dbReference>